<reference evidence="1" key="1">
    <citation type="submission" date="2019-09" db="EMBL/GenBank/DDBJ databases">
        <title>Draft genome information of white flower Hibiscus syriacus.</title>
        <authorList>
            <person name="Kim Y.-M."/>
        </authorList>
    </citation>
    <scope>NUCLEOTIDE SEQUENCE [LARGE SCALE GENOMIC DNA]</scope>
    <source>
        <strain evidence="1">YM2019G1</strain>
    </source>
</reference>
<protein>
    <submittedName>
        <fullName evidence="1">Uncharacterized protein</fullName>
    </submittedName>
</protein>
<comment type="caution">
    <text evidence="1">The sequence shown here is derived from an EMBL/GenBank/DDBJ whole genome shotgun (WGS) entry which is preliminary data.</text>
</comment>
<organism evidence="1 2">
    <name type="scientific">Hibiscus syriacus</name>
    <name type="common">Rose of Sharon</name>
    <dbReference type="NCBI Taxonomy" id="106335"/>
    <lineage>
        <taxon>Eukaryota</taxon>
        <taxon>Viridiplantae</taxon>
        <taxon>Streptophyta</taxon>
        <taxon>Embryophyta</taxon>
        <taxon>Tracheophyta</taxon>
        <taxon>Spermatophyta</taxon>
        <taxon>Magnoliopsida</taxon>
        <taxon>eudicotyledons</taxon>
        <taxon>Gunneridae</taxon>
        <taxon>Pentapetalae</taxon>
        <taxon>rosids</taxon>
        <taxon>malvids</taxon>
        <taxon>Malvales</taxon>
        <taxon>Malvaceae</taxon>
        <taxon>Malvoideae</taxon>
        <taxon>Hibiscus</taxon>
    </lineage>
</organism>
<proteinExistence type="predicted"/>
<evidence type="ECO:0000313" key="1">
    <source>
        <dbReference type="EMBL" id="KAE8715369.1"/>
    </source>
</evidence>
<accession>A0A6A3BKL3</accession>
<sequence length="159" mass="17028">MHCVFIDGTPVGGGAANTTVIGDEIFPKLHEGSAAYVGFEVNFIEESFNETLKKKSEDGALKRWYPHAVPVVGNEVAVGNSLFDVFIVSNDGPFNLLVDDSIEWKEIGCETSTVNIVKIPSNLEGIINSVVGMLETGGAVWSFKEKGAREIGVHCSIGV</sequence>
<name>A0A6A3BKL3_HIBSY</name>
<gene>
    <name evidence="1" type="ORF">F3Y22_tig00110174pilonHSYRG00173</name>
</gene>
<keyword evidence="2" id="KW-1185">Reference proteome</keyword>
<dbReference type="AlphaFoldDB" id="A0A6A3BKL3"/>
<dbReference type="Proteomes" id="UP000436088">
    <property type="component" value="Unassembled WGS sequence"/>
</dbReference>
<dbReference type="EMBL" id="VEPZ02000861">
    <property type="protein sequence ID" value="KAE8715369.1"/>
    <property type="molecule type" value="Genomic_DNA"/>
</dbReference>
<evidence type="ECO:0000313" key="2">
    <source>
        <dbReference type="Proteomes" id="UP000436088"/>
    </source>
</evidence>